<dbReference type="AlphaFoldDB" id="A0A1I6YI89"/>
<dbReference type="EMBL" id="FPAS01000001">
    <property type="protein sequence ID" value="SFT49994.1"/>
    <property type="molecule type" value="Genomic_DNA"/>
</dbReference>
<proteinExistence type="predicted"/>
<evidence type="ECO:0000313" key="2">
    <source>
        <dbReference type="Proteomes" id="UP000236454"/>
    </source>
</evidence>
<sequence>MEMAAPQNRCLVVYPKSLRPPEVSLLGLKLLGIWGGDYNVQPVKLP</sequence>
<accession>A0A1I6YI89</accession>
<name>A0A1I6YI89_9FLAO</name>
<protein>
    <submittedName>
        <fullName evidence="1">Uncharacterized protein</fullName>
    </submittedName>
</protein>
<evidence type="ECO:0000313" key="1">
    <source>
        <dbReference type="EMBL" id="SFT49994.1"/>
    </source>
</evidence>
<dbReference type="Proteomes" id="UP000236454">
    <property type="component" value="Unassembled WGS sequence"/>
</dbReference>
<keyword evidence="2" id="KW-1185">Reference proteome</keyword>
<reference evidence="1 2" key="1">
    <citation type="submission" date="2016-10" db="EMBL/GenBank/DDBJ databases">
        <authorList>
            <person name="de Groot N.N."/>
        </authorList>
    </citation>
    <scope>NUCLEOTIDE SEQUENCE [LARGE SCALE GENOMIC DNA]</scope>
    <source>
        <strain evidence="1 2">CGMCC 1.7005</strain>
    </source>
</reference>
<organism evidence="1 2">
    <name type="scientific">Lishizhenia tianjinensis</name>
    <dbReference type="NCBI Taxonomy" id="477690"/>
    <lineage>
        <taxon>Bacteria</taxon>
        <taxon>Pseudomonadati</taxon>
        <taxon>Bacteroidota</taxon>
        <taxon>Flavobacteriia</taxon>
        <taxon>Flavobacteriales</taxon>
        <taxon>Crocinitomicaceae</taxon>
        <taxon>Lishizhenia</taxon>
    </lineage>
</organism>
<dbReference type="STRING" id="477690.SAMN05216474_0906"/>
<gene>
    <name evidence="1" type="ORF">SAMN05216474_0906</name>
</gene>